<feature type="transmembrane region" description="Helical" evidence="1">
    <location>
        <begin position="114"/>
        <end position="133"/>
    </location>
</feature>
<dbReference type="EMBL" id="MU151088">
    <property type="protein sequence ID" value="KAF9451258.1"/>
    <property type="molecule type" value="Genomic_DNA"/>
</dbReference>
<evidence type="ECO:0000313" key="2">
    <source>
        <dbReference type="EMBL" id="KAF9451258.1"/>
    </source>
</evidence>
<dbReference type="Proteomes" id="UP000807342">
    <property type="component" value="Unassembled WGS sequence"/>
</dbReference>
<protein>
    <submittedName>
        <fullName evidence="2">Uncharacterized protein</fullName>
    </submittedName>
</protein>
<accession>A0A9P5XI02</accession>
<gene>
    <name evidence="2" type="ORF">P691DRAFT_379035</name>
</gene>
<keyword evidence="1" id="KW-0472">Membrane</keyword>
<evidence type="ECO:0000256" key="1">
    <source>
        <dbReference type="SAM" id="Phobius"/>
    </source>
</evidence>
<reference evidence="2" key="1">
    <citation type="submission" date="2020-11" db="EMBL/GenBank/DDBJ databases">
        <authorList>
            <consortium name="DOE Joint Genome Institute"/>
            <person name="Ahrendt S."/>
            <person name="Riley R."/>
            <person name="Andreopoulos W."/>
            <person name="Labutti K."/>
            <person name="Pangilinan J."/>
            <person name="Ruiz-Duenas F.J."/>
            <person name="Barrasa J.M."/>
            <person name="Sanchez-Garcia M."/>
            <person name="Camarero S."/>
            <person name="Miyauchi S."/>
            <person name="Serrano A."/>
            <person name="Linde D."/>
            <person name="Babiker R."/>
            <person name="Drula E."/>
            <person name="Ayuso-Fernandez I."/>
            <person name="Pacheco R."/>
            <person name="Padilla G."/>
            <person name="Ferreira P."/>
            <person name="Barriuso J."/>
            <person name="Kellner H."/>
            <person name="Castanera R."/>
            <person name="Alfaro M."/>
            <person name="Ramirez L."/>
            <person name="Pisabarro A.G."/>
            <person name="Kuo A."/>
            <person name="Tritt A."/>
            <person name="Lipzen A."/>
            <person name="He G."/>
            <person name="Yan M."/>
            <person name="Ng V."/>
            <person name="Cullen D."/>
            <person name="Martin F."/>
            <person name="Rosso M.-N."/>
            <person name="Henrissat B."/>
            <person name="Hibbett D."/>
            <person name="Martinez A.T."/>
            <person name="Grigoriev I.V."/>
        </authorList>
    </citation>
    <scope>NUCLEOTIDE SEQUENCE</scope>
    <source>
        <strain evidence="2">MF-IS2</strain>
    </source>
</reference>
<feature type="transmembrane region" description="Helical" evidence="1">
    <location>
        <begin position="26"/>
        <end position="53"/>
    </location>
</feature>
<keyword evidence="1" id="KW-1133">Transmembrane helix</keyword>
<keyword evidence="3" id="KW-1185">Reference proteome</keyword>
<dbReference type="OrthoDB" id="3251775at2759"/>
<sequence length="224" mass="25117">MSVISLGIANALVLLRVASLWDKRPIIIWSLAAGFIVSLGITTSMLIASIVELADSFEFEFSMCVLTKATPKFVVACAAPMIHEIIVLIATWWNALSMPRQADMPLRDALHRDGVTFFMALSVLRVLNLSFAATNRPELFLMTVFFVWPMTTLILNRSLLRLQHAENLQLILNGMINEESPRHSRSSQPSSSDSSIYDHFGTGQRWPNSKARDGEQINMTRFGY</sequence>
<keyword evidence="1" id="KW-0812">Transmembrane</keyword>
<proteinExistence type="predicted"/>
<feature type="transmembrane region" description="Helical" evidence="1">
    <location>
        <begin position="73"/>
        <end position="93"/>
    </location>
</feature>
<organism evidence="2 3">
    <name type="scientific">Macrolepiota fuliginosa MF-IS2</name>
    <dbReference type="NCBI Taxonomy" id="1400762"/>
    <lineage>
        <taxon>Eukaryota</taxon>
        <taxon>Fungi</taxon>
        <taxon>Dikarya</taxon>
        <taxon>Basidiomycota</taxon>
        <taxon>Agaricomycotina</taxon>
        <taxon>Agaricomycetes</taxon>
        <taxon>Agaricomycetidae</taxon>
        <taxon>Agaricales</taxon>
        <taxon>Agaricineae</taxon>
        <taxon>Agaricaceae</taxon>
        <taxon>Macrolepiota</taxon>
    </lineage>
</organism>
<feature type="transmembrane region" description="Helical" evidence="1">
    <location>
        <begin position="139"/>
        <end position="160"/>
    </location>
</feature>
<dbReference type="AlphaFoldDB" id="A0A9P5XI02"/>
<evidence type="ECO:0000313" key="3">
    <source>
        <dbReference type="Proteomes" id="UP000807342"/>
    </source>
</evidence>
<comment type="caution">
    <text evidence="2">The sequence shown here is derived from an EMBL/GenBank/DDBJ whole genome shotgun (WGS) entry which is preliminary data.</text>
</comment>
<name>A0A9P5XI02_9AGAR</name>